<gene>
    <name evidence="2" type="ORF">HNR71_002225</name>
    <name evidence="3" type="ORF">HPO96_21150</name>
</gene>
<dbReference type="EMBL" id="JABJRC010000005">
    <property type="protein sequence ID" value="NOL42757.1"/>
    <property type="molecule type" value="Genomic_DNA"/>
</dbReference>
<proteinExistence type="predicted"/>
<dbReference type="GO" id="GO:0006950">
    <property type="term" value="P:response to stress"/>
    <property type="evidence" value="ECO:0007669"/>
    <property type="project" value="TreeGrafter"/>
</dbReference>
<reference evidence="2 5" key="2">
    <citation type="submission" date="2020-08" db="EMBL/GenBank/DDBJ databases">
        <title>Sequencing the genomes of 1000 actinobacteria strains.</title>
        <authorList>
            <person name="Klenk H.-P."/>
        </authorList>
    </citation>
    <scope>NUCLEOTIDE SEQUENCE [LARGE SCALE GENOMIC DNA]</scope>
    <source>
        <strain evidence="2 5">DSM 15626</strain>
    </source>
</reference>
<dbReference type="PANTHER" id="PTHR33164">
    <property type="entry name" value="TRANSCRIPTIONAL REGULATOR, MARR FAMILY"/>
    <property type="match status" value="1"/>
</dbReference>
<dbReference type="RefSeq" id="WP_171675254.1">
    <property type="nucleotide sequence ID" value="NZ_BAAAGT010000004.1"/>
</dbReference>
<dbReference type="Proteomes" id="UP000534306">
    <property type="component" value="Unassembled WGS sequence"/>
</dbReference>
<organism evidence="3 4">
    <name type="scientific">Kribbella sandramycini</name>
    <dbReference type="NCBI Taxonomy" id="60450"/>
    <lineage>
        <taxon>Bacteria</taxon>
        <taxon>Bacillati</taxon>
        <taxon>Actinomycetota</taxon>
        <taxon>Actinomycetes</taxon>
        <taxon>Propionibacteriales</taxon>
        <taxon>Kribbellaceae</taxon>
        <taxon>Kribbella</taxon>
    </lineage>
</organism>
<dbReference type="InterPro" id="IPR039422">
    <property type="entry name" value="MarR/SlyA-like"/>
</dbReference>
<evidence type="ECO:0000313" key="4">
    <source>
        <dbReference type="Proteomes" id="UP000534306"/>
    </source>
</evidence>
<comment type="caution">
    <text evidence="3">The sequence shown here is derived from an EMBL/GenBank/DDBJ whole genome shotgun (WGS) entry which is preliminary data.</text>
</comment>
<dbReference type="GO" id="GO:0003677">
    <property type="term" value="F:DNA binding"/>
    <property type="evidence" value="ECO:0007669"/>
    <property type="project" value="UniProtKB-KW"/>
</dbReference>
<dbReference type="PROSITE" id="PS50995">
    <property type="entry name" value="HTH_MARR_2"/>
    <property type="match status" value="1"/>
</dbReference>
<evidence type="ECO:0000313" key="2">
    <source>
        <dbReference type="EMBL" id="MBB6566588.1"/>
    </source>
</evidence>
<feature type="domain" description="HTH marR-type" evidence="1">
    <location>
        <begin position="19"/>
        <end position="155"/>
    </location>
</feature>
<dbReference type="GO" id="GO:0003700">
    <property type="term" value="F:DNA-binding transcription factor activity"/>
    <property type="evidence" value="ECO:0007669"/>
    <property type="project" value="InterPro"/>
</dbReference>
<evidence type="ECO:0000313" key="3">
    <source>
        <dbReference type="EMBL" id="NOL42757.1"/>
    </source>
</evidence>
<name>A0A7Y4L1U2_9ACTN</name>
<dbReference type="PANTHER" id="PTHR33164:SF99">
    <property type="entry name" value="MARR FAMILY REGULATORY PROTEIN"/>
    <property type="match status" value="1"/>
</dbReference>
<keyword evidence="4" id="KW-1185">Reference proteome</keyword>
<dbReference type="EMBL" id="JACHKF010000001">
    <property type="protein sequence ID" value="MBB6566588.1"/>
    <property type="molecule type" value="Genomic_DNA"/>
</dbReference>
<accession>A0A7Y4L1U2</accession>
<sequence length="167" mass="18940">MSRNEVMGESIPVWLTADQQRAWLAYMRVQLRLNYEINRQLQTDSGLSLTDYDVLTALSTADDSRKSVTALANQIGWERSRVSHHIRRMERRELLTHGPSAQDRRVTEVTLTEAGWATLRAAAVGHVDHVRSLFFDGLPAELLAPLTEALENIYEHVLTHGTLPRPD</sequence>
<keyword evidence="2" id="KW-0238">DNA-binding</keyword>
<dbReference type="InterPro" id="IPR036388">
    <property type="entry name" value="WH-like_DNA-bd_sf"/>
</dbReference>
<reference evidence="3 4" key="1">
    <citation type="submission" date="2020-05" db="EMBL/GenBank/DDBJ databases">
        <title>Genome sequence of Kribbella sandramycini ATCC 39419.</title>
        <authorList>
            <person name="Maclea K.S."/>
            <person name="Fair J.L."/>
        </authorList>
    </citation>
    <scope>NUCLEOTIDE SEQUENCE [LARGE SCALE GENOMIC DNA]</scope>
    <source>
        <strain evidence="3 4">ATCC 39419</strain>
    </source>
</reference>
<evidence type="ECO:0000313" key="5">
    <source>
        <dbReference type="Proteomes" id="UP000553957"/>
    </source>
</evidence>
<dbReference type="Proteomes" id="UP000553957">
    <property type="component" value="Unassembled WGS sequence"/>
</dbReference>
<dbReference type="Gene3D" id="1.10.10.10">
    <property type="entry name" value="Winged helix-like DNA-binding domain superfamily/Winged helix DNA-binding domain"/>
    <property type="match status" value="1"/>
</dbReference>
<evidence type="ECO:0000259" key="1">
    <source>
        <dbReference type="PROSITE" id="PS50995"/>
    </source>
</evidence>
<dbReference type="AlphaFoldDB" id="A0A7Y4L1U2"/>
<dbReference type="InterPro" id="IPR036390">
    <property type="entry name" value="WH_DNA-bd_sf"/>
</dbReference>
<dbReference type="SMART" id="SM00347">
    <property type="entry name" value="HTH_MARR"/>
    <property type="match status" value="1"/>
</dbReference>
<dbReference type="SUPFAM" id="SSF46785">
    <property type="entry name" value="Winged helix' DNA-binding domain"/>
    <property type="match status" value="1"/>
</dbReference>
<dbReference type="Pfam" id="PF12802">
    <property type="entry name" value="MarR_2"/>
    <property type="match status" value="1"/>
</dbReference>
<dbReference type="InterPro" id="IPR000835">
    <property type="entry name" value="HTH_MarR-typ"/>
</dbReference>
<protein>
    <submittedName>
        <fullName evidence="2">DNA-binding MarR family transcriptional regulator</fullName>
    </submittedName>
    <submittedName>
        <fullName evidence="3">Winged helix-turn-helix transcriptional regulator</fullName>
    </submittedName>
</protein>